<reference evidence="1" key="1">
    <citation type="journal article" date="2019" name="Sci. Rep.">
        <title>Draft genome of Tanacetum cinerariifolium, the natural source of mosquito coil.</title>
        <authorList>
            <person name="Yamashiro T."/>
            <person name="Shiraishi A."/>
            <person name="Satake H."/>
            <person name="Nakayama K."/>
        </authorList>
    </citation>
    <scope>NUCLEOTIDE SEQUENCE</scope>
</reference>
<protein>
    <submittedName>
        <fullName evidence="1">Uncharacterized protein</fullName>
    </submittedName>
</protein>
<accession>A0A699WYV1</accession>
<dbReference type="AlphaFoldDB" id="A0A699WYV1"/>
<comment type="caution">
    <text evidence="1">The sequence shown here is derived from an EMBL/GenBank/DDBJ whole genome shotgun (WGS) entry which is preliminary data.</text>
</comment>
<organism evidence="1">
    <name type="scientific">Tanacetum cinerariifolium</name>
    <name type="common">Dalmatian daisy</name>
    <name type="synonym">Chrysanthemum cinerariifolium</name>
    <dbReference type="NCBI Taxonomy" id="118510"/>
    <lineage>
        <taxon>Eukaryota</taxon>
        <taxon>Viridiplantae</taxon>
        <taxon>Streptophyta</taxon>
        <taxon>Embryophyta</taxon>
        <taxon>Tracheophyta</taxon>
        <taxon>Spermatophyta</taxon>
        <taxon>Magnoliopsida</taxon>
        <taxon>eudicotyledons</taxon>
        <taxon>Gunneridae</taxon>
        <taxon>Pentapetalae</taxon>
        <taxon>asterids</taxon>
        <taxon>campanulids</taxon>
        <taxon>Asterales</taxon>
        <taxon>Asteraceae</taxon>
        <taxon>Asteroideae</taxon>
        <taxon>Anthemideae</taxon>
        <taxon>Anthemidinae</taxon>
        <taxon>Tanacetum</taxon>
    </lineage>
</organism>
<gene>
    <name evidence="1" type="ORF">Tci_921673</name>
</gene>
<name>A0A699WYV1_TANCI</name>
<dbReference type="EMBL" id="BKCJ011746085">
    <property type="protein sequence ID" value="GFD49704.1"/>
    <property type="molecule type" value="Genomic_DNA"/>
</dbReference>
<proteinExistence type="predicted"/>
<feature type="non-terminal residue" evidence="1">
    <location>
        <position position="1"/>
    </location>
</feature>
<sequence length="83" mass="9521">PRPRRRHRIERAKRLPKSHVISVMADEAAVGPYLDDVDRAHPRRRRSYVGEVGPHLLFIRNGNVEAGQVGVPRQQGRQLVGRR</sequence>
<evidence type="ECO:0000313" key="1">
    <source>
        <dbReference type="EMBL" id="GFD49704.1"/>
    </source>
</evidence>